<proteinExistence type="predicted"/>
<feature type="transmembrane region" description="Helical" evidence="1">
    <location>
        <begin position="12"/>
        <end position="30"/>
    </location>
</feature>
<name>A0A6I4TST0_9SPHN</name>
<comment type="caution">
    <text evidence="2">The sequence shown here is derived from an EMBL/GenBank/DDBJ whole genome shotgun (WGS) entry which is preliminary data.</text>
</comment>
<organism evidence="2 3">
    <name type="scientific">Croceibacterium xixiisoli</name>
    <dbReference type="NCBI Taxonomy" id="1476466"/>
    <lineage>
        <taxon>Bacteria</taxon>
        <taxon>Pseudomonadati</taxon>
        <taxon>Pseudomonadota</taxon>
        <taxon>Alphaproteobacteria</taxon>
        <taxon>Sphingomonadales</taxon>
        <taxon>Erythrobacteraceae</taxon>
        <taxon>Croceibacterium</taxon>
    </lineage>
</organism>
<dbReference type="RefSeq" id="WP_161390523.1">
    <property type="nucleotide sequence ID" value="NZ_JBHSCP010000001.1"/>
</dbReference>
<evidence type="ECO:0000313" key="2">
    <source>
        <dbReference type="EMBL" id="MXO98934.1"/>
    </source>
</evidence>
<dbReference type="EMBL" id="WTYJ01000001">
    <property type="protein sequence ID" value="MXO98934.1"/>
    <property type="molecule type" value="Genomic_DNA"/>
</dbReference>
<keyword evidence="1" id="KW-0472">Membrane</keyword>
<dbReference type="Proteomes" id="UP000469430">
    <property type="component" value="Unassembled WGS sequence"/>
</dbReference>
<gene>
    <name evidence="2" type="ORF">GRI97_08030</name>
</gene>
<sequence length="54" mass="5890">MEPERKRMDNAGRAGMVLCFVLLMVDYFVLERSAATSVLFTGAALALLIGAITR</sequence>
<evidence type="ECO:0000256" key="1">
    <source>
        <dbReference type="SAM" id="Phobius"/>
    </source>
</evidence>
<dbReference type="AlphaFoldDB" id="A0A6I4TST0"/>
<keyword evidence="3" id="KW-1185">Reference proteome</keyword>
<keyword evidence="1" id="KW-0812">Transmembrane</keyword>
<keyword evidence="1" id="KW-1133">Transmembrane helix</keyword>
<feature type="transmembrane region" description="Helical" evidence="1">
    <location>
        <begin position="36"/>
        <end position="53"/>
    </location>
</feature>
<accession>A0A6I4TST0</accession>
<evidence type="ECO:0000313" key="3">
    <source>
        <dbReference type="Proteomes" id="UP000469430"/>
    </source>
</evidence>
<reference evidence="2 3" key="1">
    <citation type="submission" date="2019-12" db="EMBL/GenBank/DDBJ databases">
        <title>Genomic-based taxomic classification of the family Erythrobacteraceae.</title>
        <authorList>
            <person name="Xu L."/>
        </authorList>
    </citation>
    <scope>NUCLEOTIDE SEQUENCE [LARGE SCALE GENOMIC DNA]</scope>
    <source>
        <strain evidence="2 3">S36</strain>
    </source>
</reference>
<protein>
    <submittedName>
        <fullName evidence="2">Uncharacterized protein</fullName>
    </submittedName>
</protein>